<evidence type="ECO:0000313" key="2">
    <source>
        <dbReference type="EMBL" id="OMO61725.1"/>
    </source>
</evidence>
<protein>
    <submittedName>
        <fullName evidence="2">Uncharacterized protein</fullName>
    </submittedName>
</protein>
<dbReference type="SUPFAM" id="SSF52058">
    <property type="entry name" value="L domain-like"/>
    <property type="match status" value="1"/>
</dbReference>
<evidence type="ECO:0000256" key="1">
    <source>
        <dbReference type="SAM" id="MobiDB-lite"/>
    </source>
</evidence>
<evidence type="ECO:0000313" key="3">
    <source>
        <dbReference type="Proteomes" id="UP000187203"/>
    </source>
</evidence>
<sequence>MTMTKTDVKIQEFLVGIVLSSNQFEGSIPEDIQILKGLQLPNLSNNFHSGPISPSLPQNKLSGDMALG</sequence>
<comment type="caution">
    <text evidence="2">The sequence shown here is derived from an EMBL/GenBank/DDBJ whole genome shotgun (WGS) entry which is preliminary data.</text>
</comment>
<dbReference type="OrthoDB" id="8731593at2759"/>
<dbReference type="Gene3D" id="3.80.10.10">
    <property type="entry name" value="Ribonuclease Inhibitor"/>
    <property type="match status" value="1"/>
</dbReference>
<dbReference type="Proteomes" id="UP000187203">
    <property type="component" value="Unassembled WGS sequence"/>
</dbReference>
<organism evidence="2 3">
    <name type="scientific">Corchorus olitorius</name>
    <dbReference type="NCBI Taxonomy" id="93759"/>
    <lineage>
        <taxon>Eukaryota</taxon>
        <taxon>Viridiplantae</taxon>
        <taxon>Streptophyta</taxon>
        <taxon>Embryophyta</taxon>
        <taxon>Tracheophyta</taxon>
        <taxon>Spermatophyta</taxon>
        <taxon>Magnoliopsida</taxon>
        <taxon>eudicotyledons</taxon>
        <taxon>Gunneridae</taxon>
        <taxon>Pentapetalae</taxon>
        <taxon>rosids</taxon>
        <taxon>malvids</taxon>
        <taxon>Malvales</taxon>
        <taxon>Malvaceae</taxon>
        <taxon>Grewioideae</taxon>
        <taxon>Apeibeae</taxon>
        <taxon>Corchorus</taxon>
    </lineage>
</organism>
<reference evidence="3" key="1">
    <citation type="submission" date="2013-09" db="EMBL/GenBank/DDBJ databases">
        <title>Corchorus olitorius genome sequencing.</title>
        <authorList>
            <person name="Alam M."/>
            <person name="Haque M.S."/>
            <person name="Islam M.S."/>
            <person name="Emdad E.M."/>
            <person name="Islam M.M."/>
            <person name="Ahmed B."/>
            <person name="Halim A."/>
            <person name="Hossen Q.M.M."/>
            <person name="Hossain M.Z."/>
            <person name="Ahmed R."/>
            <person name="Khan M.M."/>
            <person name="Islam R."/>
            <person name="Rashid M.M."/>
            <person name="Khan S.A."/>
            <person name="Rahman M.S."/>
            <person name="Alam M."/>
            <person name="Yahiya A.S."/>
            <person name="Khan M.S."/>
            <person name="Azam M.S."/>
            <person name="Haque T."/>
            <person name="Lashkar M.Z.H."/>
            <person name="Akhand A.I."/>
            <person name="Morshed G."/>
            <person name="Roy S."/>
            <person name="Uddin K.S."/>
            <person name="Rabeya T."/>
            <person name="Hossain A.S."/>
            <person name="Chowdhury A."/>
            <person name="Snigdha A.R."/>
            <person name="Mortoza M.S."/>
            <person name="Matin S.A."/>
            <person name="Hoque S.M.E."/>
            <person name="Islam M.K."/>
            <person name="Roy D.K."/>
            <person name="Haider R."/>
            <person name="Moosa M.M."/>
            <person name="Elias S.M."/>
            <person name="Hasan A.M."/>
            <person name="Jahan S."/>
            <person name="Shafiuddin M."/>
            <person name="Mahmood N."/>
            <person name="Shommy N.S."/>
        </authorList>
    </citation>
    <scope>NUCLEOTIDE SEQUENCE [LARGE SCALE GENOMIC DNA]</scope>
    <source>
        <strain evidence="3">cv. O-4</strain>
    </source>
</reference>
<dbReference type="AlphaFoldDB" id="A0A1R3GUD8"/>
<keyword evidence="3" id="KW-1185">Reference proteome</keyword>
<dbReference type="InterPro" id="IPR032675">
    <property type="entry name" value="LRR_dom_sf"/>
</dbReference>
<dbReference type="EMBL" id="AWUE01021576">
    <property type="protein sequence ID" value="OMO61725.1"/>
    <property type="molecule type" value="Genomic_DNA"/>
</dbReference>
<gene>
    <name evidence="2" type="ORF">COLO4_33354</name>
</gene>
<proteinExistence type="predicted"/>
<name>A0A1R3GUD8_9ROSI</name>
<feature type="region of interest" description="Disordered" evidence="1">
    <location>
        <begin position="49"/>
        <end position="68"/>
    </location>
</feature>
<accession>A0A1R3GUD8</accession>